<protein>
    <recommendedName>
        <fullName evidence="5">Tr-type G domain-containing protein</fullName>
    </recommendedName>
</protein>
<dbReference type="InterPro" id="IPR009001">
    <property type="entry name" value="Transl_elong_EF1A/Init_IF2_C"/>
</dbReference>
<dbReference type="Pfam" id="PF13365">
    <property type="entry name" value="Trypsin_2"/>
    <property type="match status" value="1"/>
</dbReference>
<keyword evidence="4" id="KW-0175">Coiled coil</keyword>
<organism evidence="6 7">
    <name type="scientific">Muraenolepis orangiensis</name>
    <name type="common">Patagonian moray cod</name>
    <dbReference type="NCBI Taxonomy" id="630683"/>
    <lineage>
        <taxon>Eukaryota</taxon>
        <taxon>Metazoa</taxon>
        <taxon>Chordata</taxon>
        <taxon>Craniata</taxon>
        <taxon>Vertebrata</taxon>
        <taxon>Euteleostomi</taxon>
        <taxon>Actinopterygii</taxon>
        <taxon>Neopterygii</taxon>
        <taxon>Teleostei</taxon>
        <taxon>Neoteleostei</taxon>
        <taxon>Acanthomorphata</taxon>
        <taxon>Zeiogadaria</taxon>
        <taxon>Gadariae</taxon>
        <taxon>Gadiformes</taxon>
        <taxon>Muraenolepidoidei</taxon>
        <taxon>Muraenolepididae</taxon>
        <taxon>Muraenolepis</taxon>
    </lineage>
</organism>
<dbReference type="CDD" id="cd04165">
    <property type="entry name" value="GTPBP1_like"/>
    <property type="match status" value="1"/>
</dbReference>
<dbReference type="Proteomes" id="UP001148018">
    <property type="component" value="Unassembled WGS sequence"/>
</dbReference>
<feature type="coiled-coil region" evidence="4">
    <location>
        <begin position="534"/>
        <end position="561"/>
    </location>
</feature>
<keyword evidence="2" id="KW-0547">Nucleotide-binding</keyword>
<dbReference type="InterPro" id="IPR043504">
    <property type="entry name" value="Peptidase_S1_PA_chymotrypsin"/>
</dbReference>
<comment type="caution">
    <text evidence="6">The sequence shown here is derived from an EMBL/GenBank/DDBJ whole genome shotgun (WGS) entry which is preliminary data.</text>
</comment>
<dbReference type="OrthoDB" id="248233at2759"/>
<dbReference type="FunFam" id="3.40.50.300:FF:000091">
    <property type="entry name" value="Probable GTP-binding protein 1"/>
    <property type="match status" value="1"/>
</dbReference>
<dbReference type="PROSITE" id="PS51722">
    <property type="entry name" value="G_TR_2"/>
    <property type="match status" value="1"/>
</dbReference>
<dbReference type="Pfam" id="PF00009">
    <property type="entry name" value="GTP_EFTU"/>
    <property type="match status" value="1"/>
</dbReference>
<reference evidence="6" key="1">
    <citation type="submission" date="2022-07" db="EMBL/GenBank/DDBJ databases">
        <title>Chromosome-level genome of Muraenolepis orangiensis.</title>
        <authorList>
            <person name="Kim J."/>
        </authorList>
    </citation>
    <scope>NUCLEOTIDE SEQUENCE</scope>
    <source>
        <strain evidence="6">KU_S4_2022</strain>
        <tissue evidence="6">Muscle</tissue>
    </source>
</reference>
<evidence type="ECO:0000259" key="5">
    <source>
        <dbReference type="PROSITE" id="PS51722"/>
    </source>
</evidence>
<proteinExistence type="inferred from homology"/>
<dbReference type="InterPro" id="IPR050055">
    <property type="entry name" value="EF-Tu_GTPase"/>
</dbReference>
<evidence type="ECO:0000313" key="6">
    <source>
        <dbReference type="EMBL" id="KAJ3610735.1"/>
    </source>
</evidence>
<gene>
    <name evidence="6" type="ORF">NHX12_022826</name>
</gene>
<feature type="domain" description="Tr-type G" evidence="5">
    <location>
        <begin position="688"/>
        <end position="923"/>
    </location>
</feature>
<name>A0A9Q0IUE5_9TELE</name>
<dbReference type="SUPFAM" id="SSF50465">
    <property type="entry name" value="EF-Tu/eEF-1alpha/eIF2-gamma C-terminal domain"/>
    <property type="match status" value="1"/>
</dbReference>
<keyword evidence="3" id="KW-0342">GTP-binding</keyword>
<sequence>MDVIEASCCVVTAGAARQVFSFSGLVLNHQTGIVICSGLPFSRLMIREAPVAPHCRFLLPDSFPDDLRVRVHAPVHVPAQVHVAARREGETREISQVYSPAPHEAKLLMLVNCVEFNKAFNALFQESDSWLFPHDDGAEDLTKVSRFQTEEQSRFLGWFAVLQTRFQDGLLSSLNVSCAKSSSLLKGSPVVACGSPFGSLCPDLFTNTLSAGIVSNLSGEDNAVILTDARCLPGTEGGGLFERKGEQRLVGVIVSPLCWKGVEWIGLTLVCSVQVILRNIRDVTDRINVSSPLRELSGLHGDLPEGLDLPDTAWSSSQPRRYPTVCLVDSGQFWGSGVLVGPRLVLTCRHVVNGQKNVTVRIHHEGRFHVVVGDVLFSTKPSSSYDFAVVKLRDSAPGAVLPLVAKSFQPGEEVVVVGFGGLGKGCGPSWTGGILSKVVSWDSRPVMLQTTCAVQAGASGGAVVRKHSGELLGIVSSNTRDCGANVTYPHLNYSIPATLFQPPLQLFSQSGDTAAFRGLDASGDGVRRDLGLDLKDLDLNLKDLDLDLKDLDLDLKDLGSDLRDLDLDLKDLGLDLKGLSAEEGNIEYKLKLINPTQYRFEHLATQMKWRLQEGRGEAVYQIGVEDNGMLVGLSEDDMRTSLKTLHRMAEKVGADITVLREREVDEDSDDPRKVAEVLIRKVPDDQQFLDLRVAVLGNVDSGKSTLLGVLTQGELDNGRGRARLNLFRHLHEIQTGRTSSISFEILGFNSKGEVVNYSESRTAEQICESASKMITFMDLAGHHKYLKTTISGLTSYCPDFAMLVVSANTGIAGTTREHLGLALALKVPIFIVVTKVDLCPRSMVERAVRQLERVLKQPGCNKVPLVVAGPDDAVTAAQQFAQSPNITPIFTLSSVSGEKFQVDEIYTVPEVGTVVGGTLYSGVCREGEQLVVGPTSSGQFNKLTVESIQRNRSACRVLRAGQAATLALGGFDRSLLRKGMVMVSPDMDPTICWLFEADIVLLFHSKTFHKGFQVTVHVGNVRQTATVLAVHGKEELRTGEKAVVRFRFLKHPEYLKVGAKLLFREGVTKGIGHVTKLQAATRYQASPASPASQSEDDEA</sequence>
<dbReference type="InterPro" id="IPR004161">
    <property type="entry name" value="EFTu-like_2"/>
</dbReference>
<dbReference type="GO" id="GO:0003924">
    <property type="term" value="F:GTPase activity"/>
    <property type="evidence" value="ECO:0007669"/>
    <property type="project" value="InterPro"/>
</dbReference>
<dbReference type="CDD" id="cd03694">
    <property type="entry name" value="GTPBP_II"/>
    <property type="match status" value="1"/>
</dbReference>
<dbReference type="PANTHER" id="PTHR43721:SF3">
    <property type="entry name" value="GTP-BINDING PROTEIN 2"/>
    <property type="match status" value="1"/>
</dbReference>
<dbReference type="SUPFAM" id="SSF52540">
    <property type="entry name" value="P-loop containing nucleoside triphosphate hydrolases"/>
    <property type="match status" value="1"/>
</dbReference>
<dbReference type="Gene3D" id="3.40.50.300">
    <property type="entry name" value="P-loop containing nucleotide triphosphate hydrolases"/>
    <property type="match status" value="1"/>
</dbReference>
<evidence type="ECO:0000256" key="1">
    <source>
        <dbReference type="ARBA" id="ARBA00007249"/>
    </source>
</evidence>
<dbReference type="InterPro" id="IPR035531">
    <property type="entry name" value="GTPBP1-like"/>
</dbReference>
<dbReference type="Gene3D" id="2.40.30.10">
    <property type="entry name" value="Translation factors"/>
    <property type="match status" value="1"/>
</dbReference>
<evidence type="ECO:0000313" key="7">
    <source>
        <dbReference type="Proteomes" id="UP001148018"/>
    </source>
</evidence>
<dbReference type="Gene3D" id="2.40.10.10">
    <property type="entry name" value="Trypsin-like serine proteases"/>
    <property type="match status" value="3"/>
</dbReference>
<comment type="similarity">
    <text evidence="1">Belongs to the TRAFAC class translation factor GTPase superfamily. Classic translation factor GTPase family. EF-Tu/EF-1A subfamily.</text>
</comment>
<dbReference type="AlphaFoldDB" id="A0A9Q0IUE5"/>
<dbReference type="SUPFAM" id="SSF50494">
    <property type="entry name" value="Trypsin-like serine proteases"/>
    <property type="match status" value="2"/>
</dbReference>
<dbReference type="InterPro" id="IPR000795">
    <property type="entry name" value="T_Tr_GTP-bd_dom"/>
</dbReference>
<evidence type="ECO:0000256" key="3">
    <source>
        <dbReference type="ARBA" id="ARBA00023134"/>
    </source>
</evidence>
<accession>A0A9Q0IUE5</accession>
<dbReference type="GO" id="GO:0005525">
    <property type="term" value="F:GTP binding"/>
    <property type="evidence" value="ECO:0007669"/>
    <property type="project" value="UniProtKB-KW"/>
</dbReference>
<dbReference type="InterPro" id="IPR009003">
    <property type="entry name" value="Peptidase_S1_PA"/>
</dbReference>
<dbReference type="InterPro" id="IPR027417">
    <property type="entry name" value="P-loop_NTPase"/>
</dbReference>
<dbReference type="GO" id="GO:0003746">
    <property type="term" value="F:translation elongation factor activity"/>
    <property type="evidence" value="ECO:0007669"/>
    <property type="project" value="TreeGrafter"/>
</dbReference>
<evidence type="ECO:0000256" key="4">
    <source>
        <dbReference type="SAM" id="Coils"/>
    </source>
</evidence>
<dbReference type="InterPro" id="IPR009000">
    <property type="entry name" value="Transl_B-barrel_sf"/>
</dbReference>
<dbReference type="CDD" id="cd03708">
    <property type="entry name" value="GTPBP_III"/>
    <property type="match status" value="1"/>
</dbReference>
<dbReference type="SUPFAM" id="SSF50447">
    <property type="entry name" value="Translation proteins"/>
    <property type="match status" value="1"/>
</dbReference>
<keyword evidence="7" id="KW-1185">Reference proteome</keyword>
<dbReference type="Pfam" id="PF03144">
    <property type="entry name" value="GTP_EFTU_D2"/>
    <property type="match status" value="1"/>
</dbReference>
<dbReference type="PANTHER" id="PTHR43721">
    <property type="entry name" value="ELONGATION FACTOR TU-RELATED"/>
    <property type="match status" value="1"/>
</dbReference>
<dbReference type="EMBL" id="JANIIK010000038">
    <property type="protein sequence ID" value="KAJ3610735.1"/>
    <property type="molecule type" value="Genomic_DNA"/>
</dbReference>
<evidence type="ECO:0000256" key="2">
    <source>
        <dbReference type="ARBA" id="ARBA00022741"/>
    </source>
</evidence>
<dbReference type="FunFam" id="2.40.30.10:FF:000014">
    <property type="entry name" value="Probable GTP-binding protein 1"/>
    <property type="match status" value="1"/>
</dbReference>